<dbReference type="GO" id="GO:0016567">
    <property type="term" value="P:protein ubiquitination"/>
    <property type="evidence" value="ECO:0007669"/>
    <property type="project" value="UniProtKB-UniPathway"/>
</dbReference>
<sequence>MVIDDERGVINRGEKRLREEDDSELTTDISQVEEDQDEIDSQSDGSVRVISERGRVVGDVGEDDDDDYDYLMQALNEAKEEQEVGDSKRSSEETTDVESKGSSALKPRTMGGQSSEMEPIDLEAEIEEQQAVEEITDEPEPSSATKVYKAVRDYQCPICLEPPENASIAPCGHIFCVACLFRMVNNSRGQRKTGLCALCRKEIQFRQVKIVILRKKRVRKGS</sequence>
<feature type="region of interest" description="Disordered" evidence="5">
    <location>
        <begin position="1"/>
        <end position="115"/>
    </location>
</feature>
<dbReference type="GO" id="GO:0006511">
    <property type="term" value="P:ubiquitin-dependent protein catabolic process"/>
    <property type="evidence" value="ECO:0007669"/>
    <property type="project" value="TreeGrafter"/>
</dbReference>
<dbReference type="OrthoDB" id="6270329at2759"/>
<dbReference type="GeneID" id="59324701"/>
<dbReference type="KEGG" id="tgb:HG536_0B04460"/>
<dbReference type="Pfam" id="PF00097">
    <property type="entry name" value="zf-C3HC4"/>
    <property type="match status" value="1"/>
</dbReference>
<feature type="compositionally biased region" description="Basic and acidic residues" evidence="5">
    <location>
        <begin position="77"/>
        <end position="92"/>
    </location>
</feature>
<dbReference type="GO" id="GO:0032183">
    <property type="term" value="F:SUMO binding"/>
    <property type="evidence" value="ECO:0007669"/>
    <property type="project" value="TreeGrafter"/>
</dbReference>
<feature type="compositionally biased region" description="Acidic residues" evidence="5">
    <location>
        <begin position="60"/>
        <end position="69"/>
    </location>
</feature>
<organism evidence="7 8">
    <name type="scientific">Torulaspora globosa</name>
    <dbReference type="NCBI Taxonomy" id="48254"/>
    <lineage>
        <taxon>Eukaryota</taxon>
        <taxon>Fungi</taxon>
        <taxon>Dikarya</taxon>
        <taxon>Ascomycota</taxon>
        <taxon>Saccharomycotina</taxon>
        <taxon>Saccharomycetes</taxon>
        <taxon>Saccharomycetales</taxon>
        <taxon>Saccharomycetaceae</taxon>
        <taxon>Torulaspora</taxon>
    </lineage>
</organism>
<dbReference type="PROSITE" id="PS00518">
    <property type="entry name" value="ZF_RING_1"/>
    <property type="match status" value="1"/>
</dbReference>
<keyword evidence="1" id="KW-0479">Metal-binding</keyword>
<dbReference type="RefSeq" id="XP_037138257.1">
    <property type="nucleotide sequence ID" value="XM_037282362.1"/>
</dbReference>
<keyword evidence="2 4" id="KW-0863">Zinc-finger</keyword>
<feature type="domain" description="RING-type" evidence="6">
    <location>
        <begin position="156"/>
        <end position="200"/>
    </location>
</feature>
<dbReference type="InterPro" id="IPR001841">
    <property type="entry name" value="Znf_RING"/>
</dbReference>
<dbReference type="GO" id="GO:0140082">
    <property type="term" value="F:SUMO-ubiquitin ligase activity"/>
    <property type="evidence" value="ECO:0007669"/>
    <property type="project" value="TreeGrafter"/>
</dbReference>
<dbReference type="SMART" id="SM00184">
    <property type="entry name" value="RING"/>
    <property type="match status" value="1"/>
</dbReference>
<dbReference type="AlphaFoldDB" id="A0A7G3ZDJ6"/>
<evidence type="ECO:0000256" key="2">
    <source>
        <dbReference type="ARBA" id="ARBA00022771"/>
    </source>
</evidence>
<evidence type="ECO:0000313" key="7">
    <source>
        <dbReference type="EMBL" id="QLL31582.1"/>
    </source>
</evidence>
<keyword evidence="8" id="KW-1185">Reference proteome</keyword>
<reference evidence="7 8" key="1">
    <citation type="submission" date="2020-06" db="EMBL/GenBank/DDBJ databases">
        <title>The yeast mating-type switching endonuclease HO is a domesticated member of an unorthodox homing genetic element family.</title>
        <authorList>
            <person name="Coughlan A.Y."/>
            <person name="Lombardi L."/>
            <person name="Braun-Galleani S."/>
            <person name="Martos A.R."/>
            <person name="Galeote V."/>
            <person name="Bigey F."/>
            <person name="Dequin S."/>
            <person name="Byrne K.P."/>
            <person name="Wolfe K.H."/>
        </authorList>
    </citation>
    <scope>NUCLEOTIDE SEQUENCE [LARGE SCALE GENOMIC DNA]</scope>
    <source>
        <strain evidence="7 8">CBS764</strain>
    </source>
</reference>
<dbReference type="Gene3D" id="3.30.40.10">
    <property type="entry name" value="Zinc/RING finger domain, C3HC4 (zinc finger)"/>
    <property type="match status" value="1"/>
</dbReference>
<gene>
    <name evidence="7" type="ORF">HG536_0B04460</name>
</gene>
<dbReference type="PANTHER" id="PTHR47094:SF1">
    <property type="entry name" value="RING-TYPE E3 UBIQUITIN TRANSFERASE"/>
    <property type="match status" value="1"/>
</dbReference>
<protein>
    <recommendedName>
        <fullName evidence="6">RING-type domain-containing protein</fullName>
    </recommendedName>
</protein>
<dbReference type="GO" id="GO:0008270">
    <property type="term" value="F:zinc ion binding"/>
    <property type="evidence" value="ECO:0007669"/>
    <property type="project" value="UniProtKB-KW"/>
</dbReference>
<feature type="compositionally biased region" description="Basic and acidic residues" evidence="5">
    <location>
        <begin position="1"/>
        <end position="19"/>
    </location>
</feature>
<evidence type="ECO:0000256" key="3">
    <source>
        <dbReference type="ARBA" id="ARBA00022833"/>
    </source>
</evidence>
<dbReference type="PROSITE" id="PS50089">
    <property type="entry name" value="ZF_RING_2"/>
    <property type="match status" value="1"/>
</dbReference>
<dbReference type="PANTHER" id="PTHR47094">
    <property type="entry name" value="ELFLESS, ISOFORM B"/>
    <property type="match status" value="1"/>
</dbReference>
<feature type="compositionally biased region" description="Acidic residues" evidence="5">
    <location>
        <begin position="20"/>
        <end position="41"/>
    </location>
</feature>
<evidence type="ECO:0000259" key="6">
    <source>
        <dbReference type="PROSITE" id="PS50089"/>
    </source>
</evidence>
<dbReference type="GO" id="GO:0033768">
    <property type="term" value="C:SUMO-targeted ubiquitin ligase complex"/>
    <property type="evidence" value="ECO:0007669"/>
    <property type="project" value="TreeGrafter"/>
</dbReference>
<keyword evidence="3" id="KW-0862">Zinc</keyword>
<dbReference type="InterPro" id="IPR018957">
    <property type="entry name" value="Znf_C3HC4_RING-type"/>
</dbReference>
<dbReference type="UniPathway" id="UPA00143"/>
<evidence type="ECO:0000256" key="4">
    <source>
        <dbReference type="PROSITE-ProRule" id="PRU00175"/>
    </source>
</evidence>
<dbReference type="SUPFAM" id="SSF57850">
    <property type="entry name" value="RING/U-box"/>
    <property type="match status" value="1"/>
</dbReference>
<evidence type="ECO:0000256" key="5">
    <source>
        <dbReference type="SAM" id="MobiDB-lite"/>
    </source>
</evidence>
<dbReference type="InterPro" id="IPR017907">
    <property type="entry name" value="Znf_RING_CS"/>
</dbReference>
<accession>A0A7G3ZDJ6</accession>
<evidence type="ECO:0000256" key="1">
    <source>
        <dbReference type="ARBA" id="ARBA00022723"/>
    </source>
</evidence>
<dbReference type="EMBL" id="CP059247">
    <property type="protein sequence ID" value="QLL31582.1"/>
    <property type="molecule type" value="Genomic_DNA"/>
</dbReference>
<name>A0A7G3ZDJ6_9SACH</name>
<dbReference type="InterPro" id="IPR049627">
    <property type="entry name" value="SLX8"/>
</dbReference>
<proteinExistence type="predicted"/>
<dbReference type="InterPro" id="IPR013083">
    <property type="entry name" value="Znf_RING/FYVE/PHD"/>
</dbReference>
<dbReference type="Proteomes" id="UP000515788">
    <property type="component" value="Chromosome 2"/>
</dbReference>
<dbReference type="GO" id="GO:0061630">
    <property type="term" value="F:ubiquitin protein ligase activity"/>
    <property type="evidence" value="ECO:0007669"/>
    <property type="project" value="InterPro"/>
</dbReference>
<evidence type="ECO:0000313" key="8">
    <source>
        <dbReference type="Proteomes" id="UP000515788"/>
    </source>
</evidence>